<reference evidence="2" key="1">
    <citation type="submission" date="2021-01" db="EMBL/GenBank/DDBJ databases">
        <title>Whole genome shotgun sequence of Rhizocola hellebori NBRC 109834.</title>
        <authorList>
            <person name="Komaki H."/>
            <person name="Tamura T."/>
        </authorList>
    </citation>
    <scope>NUCLEOTIDE SEQUENCE</scope>
    <source>
        <strain evidence="2">NBRC 109834</strain>
    </source>
</reference>
<dbReference type="NCBIfam" id="TIGR03604">
    <property type="entry name" value="TOMM_cyclo_SagD"/>
    <property type="match status" value="1"/>
</dbReference>
<dbReference type="PANTHER" id="PTHR37809:SF1">
    <property type="entry name" value="RIBOSOMAL PROTEIN S12 METHYLTHIOTRANSFERASE ACCESSORY FACTOR YCAO"/>
    <property type="match status" value="1"/>
</dbReference>
<keyword evidence="3" id="KW-1185">Reference proteome</keyword>
<dbReference type="InterPro" id="IPR027624">
    <property type="entry name" value="TOMM_cyclo_SagD"/>
</dbReference>
<dbReference type="PANTHER" id="PTHR37809">
    <property type="entry name" value="RIBOSOMAL PROTEIN S12 METHYLTHIOTRANSFERASE ACCESSORY FACTOR YCAO"/>
    <property type="match status" value="1"/>
</dbReference>
<proteinExistence type="predicted"/>
<protein>
    <submittedName>
        <fullName evidence="2">SagD family biosynthesis docking scaffold protein</fullName>
    </submittedName>
</protein>
<dbReference type="NCBIfam" id="TIGR03882">
    <property type="entry name" value="cyclo_dehyd_2"/>
    <property type="match status" value="1"/>
</dbReference>
<dbReference type="Gene3D" id="3.30.160.660">
    <property type="match status" value="1"/>
</dbReference>
<name>A0A8J3VGY8_9ACTN</name>
<dbReference type="AlphaFoldDB" id="A0A8J3VGY8"/>
<evidence type="ECO:0000259" key="1">
    <source>
        <dbReference type="PROSITE" id="PS51664"/>
    </source>
</evidence>
<feature type="domain" description="YcaO" evidence="1">
    <location>
        <begin position="267"/>
        <end position="657"/>
    </location>
</feature>
<dbReference type="RefSeq" id="WP_203909222.1">
    <property type="nucleotide sequence ID" value="NZ_BONY01000018.1"/>
</dbReference>
<dbReference type="Gene3D" id="3.40.50.720">
    <property type="entry name" value="NAD(P)-binding Rossmann-like Domain"/>
    <property type="match status" value="1"/>
</dbReference>
<dbReference type="Gene3D" id="3.30.40.250">
    <property type="match status" value="1"/>
</dbReference>
<dbReference type="InterPro" id="IPR022291">
    <property type="entry name" value="Bacteriocin_synth_cyclodeHase"/>
</dbReference>
<dbReference type="PROSITE" id="PS51664">
    <property type="entry name" value="YCAO"/>
    <property type="match status" value="1"/>
</dbReference>
<dbReference type="Proteomes" id="UP000612899">
    <property type="component" value="Unassembled WGS sequence"/>
</dbReference>
<dbReference type="InterPro" id="IPR003776">
    <property type="entry name" value="YcaO-like_dom"/>
</dbReference>
<dbReference type="EMBL" id="BONY01000018">
    <property type="protein sequence ID" value="GIH05368.1"/>
    <property type="molecule type" value="Genomic_DNA"/>
</dbReference>
<accession>A0A8J3VGY8</accession>
<comment type="caution">
    <text evidence="2">The sequence shown here is derived from an EMBL/GenBank/DDBJ whole genome shotgun (WGS) entry which is preliminary data.</text>
</comment>
<evidence type="ECO:0000313" key="3">
    <source>
        <dbReference type="Proteomes" id="UP000612899"/>
    </source>
</evidence>
<evidence type="ECO:0000313" key="2">
    <source>
        <dbReference type="EMBL" id="GIH05368.1"/>
    </source>
</evidence>
<dbReference type="Gene3D" id="3.30.1330.230">
    <property type="match status" value="1"/>
</dbReference>
<organism evidence="2 3">
    <name type="scientific">Rhizocola hellebori</name>
    <dbReference type="NCBI Taxonomy" id="1392758"/>
    <lineage>
        <taxon>Bacteria</taxon>
        <taxon>Bacillati</taxon>
        <taxon>Actinomycetota</taxon>
        <taxon>Actinomycetes</taxon>
        <taxon>Micromonosporales</taxon>
        <taxon>Micromonosporaceae</taxon>
        <taxon>Rhizocola</taxon>
    </lineage>
</organism>
<sequence>MSSAPDFVVVGKGRLGAAIAAELGIAANVSIVDDVTSIAKFSASEKPPAVVIVADGPEQFSNGHAPALPGNVSWTPVRVELGTVVIGPTVTPGVAGCTDCVEVRRSRARPDAQLHADARQRFPDRYHAPDPALTSFGVTVAARLTSTEVTGVAAGRLRLGTVRLRLNTMTVSSHRFLPDPHCPTCGGLADDSPDAARITLQPAPKLGPERYRVRDLSAGMDDLLRTYVDAEHGLIRALQRTTLEIYPTMMAPIGLPGNPPQTESGSGRELDYRTARLTAIAEAVERYGGVRPGGRRTVVEGSYRELAEQALDPGTLGLYPEDRHALPGFGYERYTEDLRMRWVWGHSFARGGPVLVPESCAYYRLHLASNDFRPFVYEISNGCALGSCLEEAILHGMLELAERDAFLMTWYAKLPVRRLDLNSARDRTIPLMAARLKSETVCDIHVFDTTTEQGIPSVWAMAVAPGDDESRLKTVCAAGAGLVPEKAVAGALLELAPILQWRQGSYAEDVDRARQMVADPDQVRSMHDHTVLYSHPAAFDRFGFLFESDRVVPIEESFGGAFRTRADDLRDDLTATLDRYLGRGLDVVVVDQTTAEHTAGGFRCVKVLIPGLLPMTFGHRYRRVDGLPRLLTVPHELGYYDRPLRADELNPHPHPFP</sequence>
<gene>
    <name evidence="2" type="ORF">Rhe02_34350</name>
</gene>
<dbReference type="Pfam" id="PF02624">
    <property type="entry name" value="YcaO"/>
    <property type="match status" value="1"/>
</dbReference>